<dbReference type="Gene3D" id="2.40.50.140">
    <property type="entry name" value="Nucleic acid-binding proteins"/>
    <property type="match status" value="1"/>
</dbReference>
<accession>A0A1U7HR34</accession>
<evidence type="ECO:0000256" key="5">
    <source>
        <dbReference type="SAM" id="Phobius"/>
    </source>
</evidence>
<dbReference type="InterPro" id="IPR012340">
    <property type="entry name" value="NA-bd_OB-fold"/>
</dbReference>
<proteinExistence type="predicted"/>
<sequence length="140" mass="15454">MLSTPLLWLIAGSILCLMELIFPTAFVELMMGISAILVAAVSLVVPHLTLQVFLWLFFSTTSIFLSQRLLAPKRKVSMLEGDTEGETLTEIAPGQAGRVLYEGSSWRAVCADENLAIAPHQKVYIVERKGNTLYILPVTF</sequence>
<keyword evidence="8" id="KW-1185">Reference proteome</keyword>
<dbReference type="Proteomes" id="UP000186868">
    <property type="component" value="Unassembled WGS sequence"/>
</dbReference>
<reference evidence="7 8" key="1">
    <citation type="submission" date="2016-11" db="EMBL/GenBank/DDBJ databases">
        <title>Draft Genome Sequences of Nine Cyanobacterial Strains from Diverse Habitats.</title>
        <authorList>
            <person name="Zhu T."/>
            <person name="Hou S."/>
            <person name="Lu X."/>
            <person name="Hess W.R."/>
        </authorList>
    </citation>
    <scope>NUCLEOTIDE SEQUENCE [LARGE SCALE GENOMIC DNA]</scope>
    <source>
        <strain evidence="7 8">NIES-593</strain>
    </source>
</reference>
<dbReference type="GO" id="GO:0005886">
    <property type="term" value="C:plasma membrane"/>
    <property type="evidence" value="ECO:0007669"/>
    <property type="project" value="TreeGrafter"/>
</dbReference>
<dbReference type="PANTHER" id="PTHR33507:SF3">
    <property type="entry name" value="INNER MEMBRANE PROTEIN YBBJ"/>
    <property type="match status" value="1"/>
</dbReference>
<dbReference type="RefSeq" id="WP_073598169.1">
    <property type="nucleotide sequence ID" value="NZ_MRCB01000002.1"/>
</dbReference>
<evidence type="ECO:0000256" key="3">
    <source>
        <dbReference type="ARBA" id="ARBA00022989"/>
    </source>
</evidence>
<dbReference type="STRING" id="1921803.NIES593_03000"/>
<dbReference type="InterPro" id="IPR002810">
    <property type="entry name" value="NfeD-like_C"/>
</dbReference>
<evidence type="ECO:0000256" key="1">
    <source>
        <dbReference type="ARBA" id="ARBA00004141"/>
    </source>
</evidence>
<keyword evidence="4 5" id="KW-0472">Membrane</keyword>
<keyword evidence="3 5" id="KW-1133">Transmembrane helix</keyword>
<evidence type="ECO:0000259" key="6">
    <source>
        <dbReference type="Pfam" id="PF01957"/>
    </source>
</evidence>
<feature type="transmembrane region" description="Helical" evidence="5">
    <location>
        <begin position="6"/>
        <end position="22"/>
    </location>
</feature>
<evidence type="ECO:0000256" key="4">
    <source>
        <dbReference type="ARBA" id="ARBA00023136"/>
    </source>
</evidence>
<feature type="domain" description="NfeD-like C-terminal" evidence="6">
    <location>
        <begin position="85"/>
        <end position="135"/>
    </location>
</feature>
<evidence type="ECO:0000256" key="2">
    <source>
        <dbReference type="ARBA" id="ARBA00022692"/>
    </source>
</evidence>
<gene>
    <name evidence="7" type="ORF">NIES593_03000</name>
</gene>
<protein>
    <recommendedName>
        <fullName evidence="6">NfeD-like C-terminal domain-containing protein</fullName>
    </recommendedName>
</protein>
<organism evidence="7 8">
    <name type="scientific">Hydrococcus rivularis NIES-593</name>
    <dbReference type="NCBI Taxonomy" id="1921803"/>
    <lineage>
        <taxon>Bacteria</taxon>
        <taxon>Bacillati</taxon>
        <taxon>Cyanobacteriota</taxon>
        <taxon>Cyanophyceae</taxon>
        <taxon>Pleurocapsales</taxon>
        <taxon>Hydrococcaceae</taxon>
        <taxon>Hydrococcus</taxon>
    </lineage>
</organism>
<comment type="subcellular location">
    <subcellularLocation>
        <location evidence="1">Membrane</location>
        <topology evidence="1">Multi-pass membrane protein</topology>
    </subcellularLocation>
</comment>
<comment type="caution">
    <text evidence="7">The sequence shown here is derived from an EMBL/GenBank/DDBJ whole genome shotgun (WGS) entry which is preliminary data.</text>
</comment>
<dbReference type="AlphaFoldDB" id="A0A1U7HR34"/>
<dbReference type="InterPro" id="IPR052165">
    <property type="entry name" value="Membrane_assoc_protease"/>
</dbReference>
<dbReference type="OrthoDB" id="425662at2"/>
<name>A0A1U7HR34_9CYAN</name>
<keyword evidence="2 5" id="KW-0812">Transmembrane</keyword>
<dbReference type="PANTHER" id="PTHR33507">
    <property type="entry name" value="INNER MEMBRANE PROTEIN YBBJ"/>
    <property type="match status" value="1"/>
</dbReference>
<evidence type="ECO:0000313" key="7">
    <source>
        <dbReference type="EMBL" id="OKH26060.1"/>
    </source>
</evidence>
<evidence type="ECO:0000313" key="8">
    <source>
        <dbReference type="Proteomes" id="UP000186868"/>
    </source>
</evidence>
<dbReference type="EMBL" id="MRCB01000002">
    <property type="protein sequence ID" value="OKH26060.1"/>
    <property type="molecule type" value="Genomic_DNA"/>
</dbReference>
<dbReference type="Pfam" id="PF01957">
    <property type="entry name" value="NfeD"/>
    <property type="match status" value="1"/>
</dbReference>